<gene>
    <name evidence="1" type="ORF">CWR45_06460</name>
</gene>
<name>A0A3D8PUN7_9BACI</name>
<dbReference type="Proteomes" id="UP000256520">
    <property type="component" value="Unassembled WGS sequence"/>
</dbReference>
<dbReference type="EMBL" id="PIOD01000006">
    <property type="protein sequence ID" value="RDW19714.1"/>
    <property type="molecule type" value="Genomic_DNA"/>
</dbReference>
<keyword evidence="2" id="KW-1185">Reference proteome</keyword>
<protein>
    <recommendedName>
        <fullName evidence="3">N-terminal of MaoC-like dehydratase domain-containing protein</fullName>
    </recommendedName>
</protein>
<organism evidence="1 2">
    <name type="scientific">Oceanobacillus chungangensis</name>
    <dbReference type="NCBI Taxonomy" id="1229152"/>
    <lineage>
        <taxon>Bacteria</taxon>
        <taxon>Bacillati</taxon>
        <taxon>Bacillota</taxon>
        <taxon>Bacilli</taxon>
        <taxon>Bacillales</taxon>
        <taxon>Bacillaceae</taxon>
        <taxon>Oceanobacillus</taxon>
    </lineage>
</organism>
<evidence type="ECO:0000313" key="2">
    <source>
        <dbReference type="Proteomes" id="UP000256520"/>
    </source>
</evidence>
<comment type="caution">
    <text evidence="1">The sequence shown here is derived from an EMBL/GenBank/DDBJ whole genome shotgun (WGS) entry which is preliminary data.</text>
</comment>
<reference evidence="2" key="1">
    <citation type="submission" date="2017-11" db="EMBL/GenBank/DDBJ databases">
        <authorList>
            <person name="Zhu W."/>
        </authorList>
    </citation>
    <scope>NUCLEOTIDE SEQUENCE [LARGE SCALE GENOMIC DNA]</scope>
    <source>
        <strain evidence="2">CAU 1051</strain>
    </source>
</reference>
<accession>A0A3D8PUN7</accession>
<dbReference type="RefSeq" id="WP_115749063.1">
    <property type="nucleotide sequence ID" value="NZ_PIOD01000006.1"/>
</dbReference>
<evidence type="ECO:0008006" key="3">
    <source>
        <dbReference type="Google" id="ProtNLM"/>
    </source>
</evidence>
<dbReference type="OrthoDB" id="160199at2"/>
<evidence type="ECO:0000313" key="1">
    <source>
        <dbReference type="EMBL" id="RDW19714.1"/>
    </source>
</evidence>
<proteinExistence type="predicted"/>
<dbReference type="AlphaFoldDB" id="A0A3D8PUN7"/>
<sequence>MKSDRVTVTLTEEMVVNYEKIFGKQKSLPPSFPMLFYQFIPLPWEYGGAPIHRKQLCFCQKKLVIGETYRCEVTLDRKVKRGKNSFYTQSLIGYDYMGEECFRCVSELAIRLP</sequence>